<keyword evidence="4" id="KW-1185">Reference proteome</keyword>
<gene>
    <name evidence="3" type="ORF">ABDK96_15240</name>
</gene>
<dbReference type="SUPFAM" id="SSF56214">
    <property type="entry name" value="4'-phosphopantetheinyl transferase"/>
    <property type="match status" value="1"/>
</dbReference>
<accession>A0ABV0ILL1</accession>
<organism evidence="3 4">
    <name type="scientific">Citricoccus nitrophenolicus</name>
    <dbReference type="NCBI Taxonomy" id="863575"/>
    <lineage>
        <taxon>Bacteria</taxon>
        <taxon>Bacillati</taxon>
        <taxon>Actinomycetota</taxon>
        <taxon>Actinomycetes</taxon>
        <taxon>Micrococcales</taxon>
        <taxon>Micrococcaceae</taxon>
        <taxon>Citricoccus</taxon>
    </lineage>
</organism>
<dbReference type="Pfam" id="PF01648">
    <property type="entry name" value="ACPS"/>
    <property type="match status" value="1"/>
</dbReference>
<dbReference type="EMBL" id="JBDXMX010000008">
    <property type="protein sequence ID" value="MEO9249037.1"/>
    <property type="molecule type" value="Genomic_DNA"/>
</dbReference>
<dbReference type="Gene3D" id="3.90.470.20">
    <property type="entry name" value="4'-phosphopantetheinyl transferase domain"/>
    <property type="match status" value="1"/>
</dbReference>
<evidence type="ECO:0000313" key="4">
    <source>
        <dbReference type="Proteomes" id="UP001484097"/>
    </source>
</evidence>
<evidence type="ECO:0000313" key="3">
    <source>
        <dbReference type="EMBL" id="MEO9249037.1"/>
    </source>
</evidence>
<comment type="caution">
    <text evidence="3">The sequence shown here is derived from an EMBL/GenBank/DDBJ whole genome shotgun (WGS) entry which is preliminary data.</text>
</comment>
<evidence type="ECO:0000256" key="1">
    <source>
        <dbReference type="ARBA" id="ARBA00022679"/>
    </source>
</evidence>
<proteinExistence type="predicted"/>
<dbReference type="GO" id="GO:0016740">
    <property type="term" value="F:transferase activity"/>
    <property type="evidence" value="ECO:0007669"/>
    <property type="project" value="UniProtKB-KW"/>
</dbReference>
<name>A0ABV0ILL1_9MICC</name>
<keyword evidence="1 3" id="KW-0808">Transferase</keyword>
<dbReference type="RefSeq" id="WP_309810562.1">
    <property type="nucleotide sequence ID" value="NZ_JBDXMX010000008.1"/>
</dbReference>
<dbReference type="InterPro" id="IPR008278">
    <property type="entry name" value="4-PPantetheinyl_Trfase_dom"/>
</dbReference>
<evidence type="ECO:0000259" key="2">
    <source>
        <dbReference type="Pfam" id="PF01648"/>
    </source>
</evidence>
<feature type="domain" description="4'-phosphopantetheinyl transferase" evidence="2">
    <location>
        <begin position="112"/>
        <end position="193"/>
    </location>
</feature>
<dbReference type="InterPro" id="IPR037143">
    <property type="entry name" value="4-PPantetheinyl_Trfase_dom_sf"/>
</dbReference>
<reference evidence="3 4" key="1">
    <citation type="submission" date="2024-05" db="EMBL/GenBank/DDBJ databases">
        <authorList>
            <person name="Yi C."/>
        </authorList>
    </citation>
    <scope>NUCLEOTIDE SEQUENCE [LARGE SCALE GENOMIC DNA]</scope>
    <source>
        <strain evidence="3 4">XS13</strain>
    </source>
</reference>
<sequence>METAGDPVPGWHVVLTGPRAGDQRREALDFLAVSLGHRPGTFTVVHHCPRCGAQDHGAPELAYSPLARRRRGPGALTGASGSAPLPAVSFSRAGGWLATAWVEPAAAVRGWRIGVDLEVIGAPAFQTASGLGEVAYSPGEADVVSRCPAAEQPAVRAALWSLKEAVVKAFGTGFEGDPSGVRVTEPGTLTPRIPGHPEAVVVPGEHWPGGSPGEGLTGMVCLLRDSAAA</sequence>
<dbReference type="Proteomes" id="UP001484097">
    <property type="component" value="Unassembled WGS sequence"/>
</dbReference>
<protein>
    <submittedName>
        <fullName evidence="3">4'-phosphopantetheinyl transferase superfamily protein</fullName>
    </submittedName>
</protein>